<keyword evidence="1" id="KW-0285">Flavoprotein</keyword>
<evidence type="ECO:0000313" key="6">
    <source>
        <dbReference type="EMBL" id="MEV4922926.1"/>
    </source>
</evidence>
<sequence>MRTGIVILPEHPWPEARRHWRRAEELGFHHAWTYDHLSWRSLRDAPWFGAIPLLAAAAAVTTRIRLGPLVAGPAFRHPVVLAKELMTLDHIAGGRIVAGLGAGARGHDEGTLGGPPLAPAAHHRRFAEFVALVDRLLRQDVTDHDGPAYTARGARMIPGCVQRPRLPLAVAATGPRGMRLAARHGQAWVTHGAAAAAPGTYTEDAALALLKRQSDAFEEACEETGRAPGGIDRMVLGTRLVPGLAESAGRLLGFAGACAALGFTDLILHRPRPSGVFGGDAGAFEDVVADAIPEVERL</sequence>
<evidence type="ECO:0000256" key="3">
    <source>
        <dbReference type="ARBA" id="ARBA00023002"/>
    </source>
</evidence>
<protein>
    <submittedName>
        <fullName evidence="6">LLM class flavin-dependent oxidoreductase</fullName>
    </submittedName>
</protein>
<proteinExistence type="predicted"/>
<keyword evidence="2" id="KW-0288">FMN</keyword>
<dbReference type="InterPro" id="IPR036661">
    <property type="entry name" value="Luciferase-like_sf"/>
</dbReference>
<dbReference type="Proteomes" id="UP001552479">
    <property type="component" value="Unassembled WGS sequence"/>
</dbReference>
<name>A0ABV3IR08_9ACTN</name>
<evidence type="ECO:0000313" key="7">
    <source>
        <dbReference type="Proteomes" id="UP001552479"/>
    </source>
</evidence>
<evidence type="ECO:0000256" key="4">
    <source>
        <dbReference type="ARBA" id="ARBA00023033"/>
    </source>
</evidence>
<evidence type="ECO:0000256" key="1">
    <source>
        <dbReference type="ARBA" id="ARBA00022630"/>
    </source>
</evidence>
<dbReference type="RefSeq" id="WP_366087372.1">
    <property type="nucleotide sequence ID" value="NZ_JBFASG010000006.1"/>
</dbReference>
<dbReference type="InterPro" id="IPR011251">
    <property type="entry name" value="Luciferase-like_dom"/>
</dbReference>
<dbReference type="SUPFAM" id="SSF51679">
    <property type="entry name" value="Bacterial luciferase-like"/>
    <property type="match status" value="1"/>
</dbReference>
<reference evidence="6 7" key="1">
    <citation type="submission" date="2024-06" db="EMBL/GenBank/DDBJ databases">
        <title>The Natural Products Discovery Center: Release of the First 8490 Sequenced Strains for Exploring Actinobacteria Biosynthetic Diversity.</title>
        <authorList>
            <person name="Kalkreuter E."/>
            <person name="Kautsar S.A."/>
            <person name="Yang D."/>
            <person name="Bader C.D."/>
            <person name="Teijaro C.N."/>
            <person name="Fluegel L."/>
            <person name="Davis C.M."/>
            <person name="Simpson J.R."/>
            <person name="Lauterbach L."/>
            <person name="Steele A.D."/>
            <person name="Gui C."/>
            <person name="Meng S."/>
            <person name="Li G."/>
            <person name="Viehrig K."/>
            <person name="Ye F."/>
            <person name="Su P."/>
            <person name="Kiefer A.F."/>
            <person name="Nichols A."/>
            <person name="Cepeda A.J."/>
            <person name="Yan W."/>
            <person name="Fan B."/>
            <person name="Jiang Y."/>
            <person name="Adhikari A."/>
            <person name="Zheng C.-J."/>
            <person name="Schuster L."/>
            <person name="Cowan T.M."/>
            <person name="Smanski M.J."/>
            <person name="Chevrette M.G."/>
            <person name="De Carvalho L.P.S."/>
            <person name="Shen B."/>
        </authorList>
    </citation>
    <scope>NUCLEOTIDE SEQUENCE [LARGE SCALE GENOMIC DNA]</scope>
    <source>
        <strain evidence="6 7">NPDC053791</strain>
    </source>
</reference>
<organism evidence="6 7">
    <name type="scientific">Streptomyces roseoverticillatus</name>
    <dbReference type="NCBI Taxonomy" id="66429"/>
    <lineage>
        <taxon>Bacteria</taxon>
        <taxon>Bacillati</taxon>
        <taxon>Actinomycetota</taxon>
        <taxon>Actinomycetes</taxon>
        <taxon>Kitasatosporales</taxon>
        <taxon>Streptomycetaceae</taxon>
        <taxon>Streptomyces</taxon>
    </lineage>
</organism>
<gene>
    <name evidence="6" type="ORF">AB0L03_08760</name>
</gene>
<keyword evidence="4" id="KW-0503">Monooxygenase</keyword>
<evidence type="ECO:0000259" key="5">
    <source>
        <dbReference type="Pfam" id="PF00296"/>
    </source>
</evidence>
<comment type="caution">
    <text evidence="6">The sequence shown here is derived from an EMBL/GenBank/DDBJ whole genome shotgun (WGS) entry which is preliminary data.</text>
</comment>
<dbReference type="PANTHER" id="PTHR30011:SF16">
    <property type="entry name" value="C2H2 FINGER DOMAIN TRANSCRIPTION FACTOR (EUROFUNG)-RELATED"/>
    <property type="match status" value="1"/>
</dbReference>
<keyword evidence="3" id="KW-0560">Oxidoreductase</keyword>
<dbReference type="Gene3D" id="3.20.20.30">
    <property type="entry name" value="Luciferase-like domain"/>
    <property type="match status" value="1"/>
</dbReference>
<accession>A0ABV3IR08</accession>
<dbReference type="PANTHER" id="PTHR30011">
    <property type="entry name" value="ALKANESULFONATE MONOOXYGENASE-RELATED"/>
    <property type="match status" value="1"/>
</dbReference>
<dbReference type="EMBL" id="JBFASG010000006">
    <property type="protein sequence ID" value="MEV4922926.1"/>
    <property type="molecule type" value="Genomic_DNA"/>
</dbReference>
<dbReference type="InterPro" id="IPR051260">
    <property type="entry name" value="Diverse_substr_monoxygenases"/>
</dbReference>
<feature type="domain" description="Luciferase-like" evidence="5">
    <location>
        <begin position="1"/>
        <end position="235"/>
    </location>
</feature>
<keyword evidence="7" id="KW-1185">Reference proteome</keyword>
<dbReference type="Pfam" id="PF00296">
    <property type="entry name" value="Bac_luciferase"/>
    <property type="match status" value="1"/>
</dbReference>
<evidence type="ECO:0000256" key="2">
    <source>
        <dbReference type="ARBA" id="ARBA00022643"/>
    </source>
</evidence>